<comment type="subcellular location">
    <subcellularLocation>
        <location evidence="1 7">Cell membrane</location>
        <topology evidence="1 7">Multi-pass membrane protein</topology>
    </subcellularLocation>
</comment>
<dbReference type="EMBL" id="FUYN01000003">
    <property type="protein sequence ID" value="SKB44921.1"/>
    <property type="molecule type" value="Genomic_DNA"/>
</dbReference>
<evidence type="ECO:0000256" key="4">
    <source>
        <dbReference type="ARBA" id="ARBA00022692"/>
    </source>
</evidence>
<feature type="transmembrane region" description="Helical" evidence="7">
    <location>
        <begin position="252"/>
        <end position="271"/>
    </location>
</feature>
<feature type="transmembrane region" description="Helical" evidence="7">
    <location>
        <begin position="207"/>
        <end position="231"/>
    </location>
</feature>
<dbReference type="Pfam" id="PF00528">
    <property type="entry name" value="BPD_transp_1"/>
    <property type="match status" value="1"/>
</dbReference>
<reference evidence="10" key="1">
    <citation type="submission" date="2017-02" db="EMBL/GenBank/DDBJ databases">
        <authorList>
            <person name="Varghese N."/>
            <person name="Submissions S."/>
        </authorList>
    </citation>
    <scope>NUCLEOTIDE SEQUENCE [LARGE SCALE GENOMIC DNA]</scope>
    <source>
        <strain evidence="10">ATCC 35199</strain>
    </source>
</reference>
<evidence type="ECO:0000259" key="8">
    <source>
        <dbReference type="PROSITE" id="PS50928"/>
    </source>
</evidence>
<keyword evidence="6 7" id="KW-0472">Membrane</keyword>
<evidence type="ECO:0000313" key="10">
    <source>
        <dbReference type="Proteomes" id="UP000243406"/>
    </source>
</evidence>
<evidence type="ECO:0000256" key="5">
    <source>
        <dbReference type="ARBA" id="ARBA00022989"/>
    </source>
</evidence>
<gene>
    <name evidence="9" type="ORF">SAMN02745120_1526</name>
</gene>
<dbReference type="Gene3D" id="1.10.3720.10">
    <property type="entry name" value="MetI-like"/>
    <property type="match status" value="1"/>
</dbReference>
<keyword evidence="4 7" id="KW-0812">Transmembrane</keyword>
<evidence type="ECO:0000256" key="6">
    <source>
        <dbReference type="ARBA" id="ARBA00023136"/>
    </source>
</evidence>
<feature type="domain" description="ABC transmembrane type-1" evidence="8">
    <location>
        <begin position="86"/>
        <end position="275"/>
    </location>
</feature>
<dbReference type="AlphaFoldDB" id="A0A1T5BC85"/>
<organism evidence="9 10">
    <name type="scientific">Acetoanaerobium noterae</name>
    <dbReference type="NCBI Taxonomy" id="745369"/>
    <lineage>
        <taxon>Bacteria</taxon>
        <taxon>Bacillati</taxon>
        <taxon>Bacillota</taxon>
        <taxon>Clostridia</taxon>
        <taxon>Peptostreptococcales</taxon>
        <taxon>Filifactoraceae</taxon>
        <taxon>Acetoanaerobium</taxon>
    </lineage>
</organism>
<proteinExistence type="inferred from homology"/>
<dbReference type="PANTHER" id="PTHR43386:SF23">
    <property type="entry name" value="ABC TRANSPORTER"/>
    <property type="match status" value="1"/>
</dbReference>
<keyword evidence="5 7" id="KW-1133">Transmembrane helix</keyword>
<dbReference type="Proteomes" id="UP000243406">
    <property type="component" value="Unassembled WGS sequence"/>
</dbReference>
<evidence type="ECO:0000256" key="2">
    <source>
        <dbReference type="ARBA" id="ARBA00022448"/>
    </source>
</evidence>
<accession>A0A1T5BC85</accession>
<feature type="transmembrane region" description="Helical" evidence="7">
    <location>
        <begin position="123"/>
        <end position="144"/>
    </location>
</feature>
<dbReference type="GO" id="GO:0055085">
    <property type="term" value="P:transmembrane transport"/>
    <property type="evidence" value="ECO:0007669"/>
    <property type="project" value="InterPro"/>
</dbReference>
<keyword evidence="3" id="KW-1003">Cell membrane</keyword>
<dbReference type="InterPro" id="IPR035906">
    <property type="entry name" value="MetI-like_sf"/>
</dbReference>
<dbReference type="InterPro" id="IPR050366">
    <property type="entry name" value="BP-dependent_transpt_permease"/>
</dbReference>
<dbReference type="SUPFAM" id="SSF161098">
    <property type="entry name" value="MetI-like"/>
    <property type="match status" value="1"/>
</dbReference>
<dbReference type="RefSeq" id="WP_079589403.1">
    <property type="nucleotide sequence ID" value="NZ_DAMBHZ010000009.1"/>
</dbReference>
<comment type="similarity">
    <text evidence="7">Belongs to the binding-protein-dependent transport system permease family.</text>
</comment>
<keyword evidence="10" id="KW-1185">Reference proteome</keyword>
<sequence>MSDYAINTANKKKQKQKFTINRRQYTFGVIGLSILILLSVLIASYALPDSNIATNLNAKNLAPSFDNIFGTDWLGRDMFTRTIKGLRLSVAVGALAATISVVLATILGLIASINDKCDLVVSWFIDLFLGMPHIVFLILISFALGGGVKGVVVGVAVTHWPTLTRIVRAEILQIKTADYVKISRHMGKTSWYVATKHILPHIVPQLLIGYLLLFPHAILHEAAITFLGFGLSPHKPAIGIILSESMMYLSTGMWWLAFFPGLALIIVVKLFDVIGENLKMLYDPSSAHE</sequence>
<dbReference type="InterPro" id="IPR000515">
    <property type="entry name" value="MetI-like"/>
</dbReference>
<evidence type="ECO:0000256" key="7">
    <source>
        <dbReference type="RuleBase" id="RU363032"/>
    </source>
</evidence>
<feature type="transmembrane region" description="Helical" evidence="7">
    <location>
        <begin position="88"/>
        <end position="111"/>
    </location>
</feature>
<evidence type="ECO:0000256" key="3">
    <source>
        <dbReference type="ARBA" id="ARBA00022475"/>
    </source>
</evidence>
<evidence type="ECO:0000256" key="1">
    <source>
        <dbReference type="ARBA" id="ARBA00004651"/>
    </source>
</evidence>
<keyword evidence="2 7" id="KW-0813">Transport</keyword>
<feature type="transmembrane region" description="Helical" evidence="7">
    <location>
        <begin position="25"/>
        <end position="47"/>
    </location>
</feature>
<dbReference type="GO" id="GO:0005886">
    <property type="term" value="C:plasma membrane"/>
    <property type="evidence" value="ECO:0007669"/>
    <property type="project" value="UniProtKB-SubCell"/>
</dbReference>
<dbReference type="PANTHER" id="PTHR43386">
    <property type="entry name" value="OLIGOPEPTIDE TRANSPORT SYSTEM PERMEASE PROTEIN APPC"/>
    <property type="match status" value="1"/>
</dbReference>
<dbReference type="OrthoDB" id="9783218at2"/>
<protein>
    <submittedName>
        <fullName evidence="9">Peptide/nickel transport system permease protein</fullName>
    </submittedName>
</protein>
<dbReference type="PROSITE" id="PS50928">
    <property type="entry name" value="ABC_TM1"/>
    <property type="match status" value="1"/>
</dbReference>
<name>A0A1T5BC85_9FIRM</name>
<evidence type="ECO:0000313" key="9">
    <source>
        <dbReference type="EMBL" id="SKB44921.1"/>
    </source>
</evidence>
<dbReference type="CDD" id="cd06261">
    <property type="entry name" value="TM_PBP2"/>
    <property type="match status" value="1"/>
</dbReference>